<dbReference type="AlphaFoldDB" id="A0A1Y2CF54"/>
<sequence length="140" mass="14320">MNTLTLVLALTAVTNAATTISNLVRLDLRHQERASNANSSQYPGGTCANPPSVLPTVAKDPNAYGNTKDFEGCVKDTTKACDLSGWSSDSVAYLCKADEKNSGTAVVSTRAATVSATGVYSGADSVVAGGFVGSLAMLLL</sequence>
<dbReference type="Proteomes" id="UP000193642">
    <property type="component" value="Unassembled WGS sequence"/>
</dbReference>
<comment type="caution">
    <text evidence="2">The sequence shown here is derived from an EMBL/GenBank/DDBJ whole genome shotgun (WGS) entry which is preliminary data.</text>
</comment>
<evidence type="ECO:0000256" key="1">
    <source>
        <dbReference type="SAM" id="SignalP"/>
    </source>
</evidence>
<feature type="signal peptide" evidence="1">
    <location>
        <begin position="1"/>
        <end position="16"/>
    </location>
</feature>
<protein>
    <submittedName>
        <fullName evidence="2">Uncharacterized protein</fullName>
    </submittedName>
</protein>
<dbReference type="EMBL" id="MCGO01000019">
    <property type="protein sequence ID" value="ORY45698.1"/>
    <property type="molecule type" value="Genomic_DNA"/>
</dbReference>
<keyword evidence="3" id="KW-1185">Reference proteome</keyword>
<keyword evidence="1" id="KW-0732">Signal</keyword>
<reference evidence="2 3" key="1">
    <citation type="submission" date="2016-07" db="EMBL/GenBank/DDBJ databases">
        <title>Pervasive Adenine N6-methylation of Active Genes in Fungi.</title>
        <authorList>
            <consortium name="DOE Joint Genome Institute"/>
            <person name="Mondo S.J."/>
            <person name="Dannebaum R.O."/>
            <person name="Kuo R.C."/>
            <person name="Labutti K."/>
            <person name="Haridas S."/>
            <person name="Kuo A."/>
            <person name="Salamov A."/>
            <person name="Ahrendt S.R."/>
            <person name="Lipzen A."/>
            <person name="Sullivan W."/>
            <person name="Andreopoulos W.B."/>
            <person name="Clum A."/>
            <person name="Lindquist E."/>
            <person name="Daum C."/>
            <person name="Ramamoorthy G.K."/>
            <person name="Gryganskyi A."/>
            <person name="Culley D."/>
            <person name="Magnuson J.K."/>
            <person name="James T.Y."/>
            <person name="O'Malley M.A."/>
            <person name="Stajich J.E."/>
            <person name="Spatafora J.W."/>
            <person name="Visel A."/>
            <person name="Grigoriev I.V."/>
        </authorList>
    </citation>
    <scope>NUCLEOTIDE SEQUENCE [LARGE SCALE GENOMIC DNA]</scope>
    <source>
        <strain evidence="2 3">JEL800</strain>
    </source>
</reference>
<organism evidence="2 3">
    <name type="scientific">Rhizoclosmatium globosum</name>
    <dbReference type="NCBI Taxonomy" id="329046"/>
    <lineage>
        <taxon>Eukaryota</taxon>
        <taxon>Fungi</taxon>
        <taxon>Fungi incertae sedis</taxon>
        <taxon>Chytridiomycota</taxon>
        <taxon>Chytridiomycota incertae sedis</taxon>
        <taxon>Chytridiomycetes</taxon>
        <taxon>Chytridiales</taxon>
        <taxon>Chytriomycetaceae</taxon>
        <taxon>Rhizoclosmatium</taxon>
    </lineage>
</organism>
<accession>A0A1Y2CF54</accession>
<proteinExistence type="predicted"/>
<name>A0A1Y2CF54_9FUNG</name>
<feature type="chain" id="PRO_5013028195" evidence="1">
    <location>
        <begin position="17"/>
        <end position="140"/>
    </location>
</feature>
<evidence type="ECO:0000313" key="3">
    <source>
        <dbReference type="Proteomes" id="UP000193642"/>
    </source>
</evidence>
<gene>
    <name evidence="2" type="ORF">BCR33DRAFT_849914</name>
</gene>
<evidence type="ECO:0000313" key="2">
    <source>
        <dbReference type="EMBL" id="ORY45698.1"/>
    </source>
</evidence>